<dbReference type="EMBL" id="JAULJE010000021">
    <property type="protein sequence ID" value="KAK1330534.1"/>
    <property type="molecule type" value="Genomic_DNA"/>
</dbReference>
<organism evidence="1 2">
    <name type="scientific">Cnephaeus nilssonii</name>
    <name type="common">Northern bat</name>
    <name type="synonym">Eptesicus nilssonii</name>
    <dbReference type="NCBI Taxonomy" id="3371016"/>
    <lineage>
        <taxon>Eukaryota</taxon>
        <taxon>Metazoa</taxon>
        <taxon>Chordata</taxon>
        <taxon>Craniata</taxon>
        <taxon>Vertebrata</taxon>
        <taxon>Euteleostomi</taxon>
        <taxon>Mammalia</taxon>
        <taxon>Eutheria</taxon>
        <taxon>Laurasiatheria</taxon>
        <taxon>Chiroptera</taxon>
        <taxon>Yangochiroptera</taxon>
        <taxon>Vespertilionidae</taxon>
        <taxon>Cnephaeus</taxon>
    </lineage>
</organism>
<dbReference type="Gene3D" id="3.30.390.110">
    <property type="match status" value="1"/>
</dbReference>
<comment type="caution">
    <text evidence="1">The sequence shown here is derived from an EMBL/GenBank/DDBJ whole genome shotgun (WGS) entry which is preliminary data.</text>
</comment>
<reference evidence="1" key="1">
    <citation type="submission" date="2023-06" db="EMBL/GenBank/DDBJ databases">
        <title>Reference genome for the Northern bat (Eptesicus nilssonii), a most northern bat species.</title>
        <authorList>
            <person name="Laine V.N."/>
            <person name="Pulliainen A.T."/>
            <person name="Lilley T.M."/>
        </authorList>
    </citation>
    <scope>NUCLEOTIDE SEQUENCE</scope>
    <source>
        <strain evidence="1">BLF_Eptnil</strain>
        <tissue evidence="1">Kidney</tissue>
    </source>
</reference>
<evidence type="ECO:0000313" key="1">
    <source>
        <dbReference type="EMBL" id="KAK1330534.1"/>
    </source>
</evidence>
<sequence length="169" mass="18948">METNSTSRNSPFKELDQRSSYFIVQMKKLKTKDVKWFAQYAAAYDGKTGVGCVCAALRVRFPLGERFFCPASCCRCQAVRAASSHSCPIAEHLRKLLQLPDERNKQRSSTEPNNGKACNTFHYHGLTHHKMVAMEPAAHGRGEVSCLVVRTLKPPYGEVQEEQRSPANS</sequence>
<protein>
    <submittedName>
        <fullName evidence="1">Uncharacterized protein</fullName>
    </submittedName>
</protein>
<gene>
    <name evidence="1" type="ORF">QTO34_010724</name>
</gene>
<dbReference type="Proteomes" id="UP001177744">
    <property type="component" value="Unassembled WGS sequence"/>
</dbReference>
<proteinExistence type="predicted"/>
<keyword evidence="2" id="KW-1185">Reference proteome</keyword>
<name>A0AA40HFZ2_CNENI</name>
<dbReference type="AlphaFoldDB" id="A0AA40HFZ2"/>
<evidence type="ECO:0000313" key="2">
    <source>
        <dbReference type="Proteomes" id="UP001177744"/>
    </source>
</evidence>
<accession>A0AA40HFZ2</accession>